<evidence type="ECO:0000313" key="8">
    <source>
        <dbReference type="EMBL" id="EHQ88586.1"/>
    </source>
</evidence>
<dbReference type="PROSITE" id="PS51935">
    <property type="entry name" value="NLPC_P60"/>
    <property type="match status" value="1"/>
</dbReference>
<dbReference type="GO" id="GO:0006508">
    <property type="term" value="P:proteolysis"/>
    <property type="evidence" value="ECO:0007669"/>
    <property type="project" value="UniProtKB-KW"/>
</dbReference>
<feature type="domain" description="NlpC/P60" evidence="7">
    <location>
        <begin position="120"/>
        <end position="241"/>
    </location>
</feature>
<accession>H5XTI7</accession>
<dbReference type="HOGENOM" id="CLU_016043_1_6_9"/>
<dbReference type="InterPro" id="IPR051202">
    <property type="entry name" value="Peptidase_C40"/>
</dbReference>
<evidence type="ECO:0000256" key="3">
    <source>
        <dbReference type="ARBA" id="ARBA00022801"/>
    </source>
</evidence>
<evidence type="ECO:0000256" key="5">
    <source>
        <dbReference type="SAM" id="MobiDB-lite"/>
    </source>
</evidence>
<dbReference type="STRING" id="768710.DesyoDRAFT_1429"/>
<feature type="transmembrane region" description="Helical" evidence="6">
    <location>
        <begin position="7"/>
        <end position="27"/>
    </location>
</feature>
<dbReference type="MEROPS" id="C40.006"/>
<dbReference type="Pfam" id="PF00877">
    <property type="entry name" value="NLPC_P60"/>
    <property type="match status" value="1"/>
</dbReference>
<dbReference type="EMBL" id="CM001441">
    <property type="protein sequence ID" value="EHQ88586.1"/>
    <property type="molecule type" value="Genomic_DNA"/>
</dbReference>
<evidence type="ECO:0000256" key="4">
    <source>
        <dbReference type="ARBA" id="ARBA00022807"/>
    </source>
</evidence>
<dbReference type="InterPro" id="IPR038765">
    <property type="entry name" value="Papain-like_cys_pep_sf"/>
</dbReference>
<dbReference type="GO" id="GO:0008234">
    <property type="term" value="F:cysteine-type peptidase activity"/>
    <property type="evidence" value="ECO:0007669"/>
    <property type="project" value="UniProtKB-KW"/>
</dbReference>
<comment type="similarity">
    <text evidence="1">Belongs to the peptidase C40 family.</text>
</comment>
<dbReference type="AlphaFoldDB" id="H5XTI7"/>
<keyword evidence="6" id="KW-0812">Transmembrane</keyword>
<feature type="compositionally biased region" description="Low complexity" evidence="5">
    <location>
        <begin position="65"/>
        <end position="88"/>
    </location>
</feature>
<evidence type="ECO:0000256" key="2">
    <source>
        <dbReference type="ARBA" id="ARBA00022670"/>
    </source>
</evidence>
<dbReference type="Gene3D" id="3.90.1720.10">
    <property type="entry name" value="endopeptidase domain like (from Nostoc punctiforme)"/>
    <property type="match status" value="1"/>
</dbReference>
<dbReference type="PANTHER" id="PTHR47053:SF1">
    <property type="entry name" value="MUREIN DD-ENDOPEPTIDASE MEPH-RELATED"/>
    <property type="match status" value="1"/>
</dbReference>
<reference evidence="8 9" key="1">
    <citation type="submission" date="2011-11" db="EMBL/GenBank/DDBJ databases">
        <title>The Noncontiguous Finished genome of Desulfosporosinus youngiae DSM 17734.</title>
        <authorList>
            <consortium name="US DOE Joint Genome Institute (JGI-PGF)"/>
            <person name="Lucas S."/>
            <person name="Han J."/>
            <person name="Lapidus A."/>
            <person name="Cheng J.-F."/>
            <person name="Goodwin L."/>
            <person name="Pitluck S."/>
            <person name="Peters L."/>
            <person name="Ovchinnikova G."/>
            <person name="Lu M."/>
            <person name="Land M.L."/>
            <person name="Hauser L."/>
            <person name="Pester M."/>
            <person name="Spring S."/>
            <person name="Ollivier B."/>
            <person name="Rattei T."/>
            <person name="Klenk H.-P."/>
            <person name="Wagner M."/>
            <person name="Loy A."/>
            <person name="Woyke T.J."/>
        </authorList>
    </citation>
    <scope>NUCLEOTIDE SEQUENCE [LARGE SCALE GENOMIC DNA]</scope>
    <source>
        <strain evidence="8 9">DSM 17734</strain>
    </source>
</reference>
<keyword evidence="6" id="KW-0472">Membrane</keyword>
<dbReference type="RefSeq" id="WP_007781179.1">
    <property type="nucleotide sequence ID" value="NZ_CM001441.1"/>
</dbReference>
<protein>
    <submittedName>
        <fullName evidence="8">Cell wall-associated hydrolase, invasion-associated protein</fullName>
    </submittedName>
</protein>
<keyword evidence="3 8" id="KW-0378">Hydrolase</keyword>
<gene>
    <name evidence="8" type="ORF">DesyoDRAFT_1429</name>
</gene>
<dbReference type="eggNOG" id="COG0791">
    <property type="taxonomic scope" value="Bacteria"/>
</dbReference>
<dbReference type="InterPro" id="IPR000064">
    <property type="entry name" value="NLP_P60_dom"/>
</dbReference>
<dbReference type="SUPFAM" id="SSF54001">
    <property type="entry name" value="Cysteine proteinases"/>
    <property type="match status" value="1"/>
</dbReference>
<evidence type="ECO:0000259" key="7">
    <source>
        <dbReference type="PROSITE" id="PS51935"/>
    </source>
</evidence>
<keyword evidence="4" id="KW-0788">Thiol protease</keyword>
<dbReference type="Proteomes" id="UP000005104">
    <property type="component" value="Chromosome"/>
</dbReference>
<dbReference type="PANTHER" id="PTHR47053">
    <property type="entry name" value="MUREIN DD-ENDOPEPTIDASE MEPH-RELATED"/>
    <property type="match status" value="1"/>
</dbReference>
<proteinExistence type="inferred from homology"/>
<keyword evidence="9" id="KW-1185">Reference proteome</keyword>
<sequence>MKTFKTIKWSLIVIPVISVFSFVTIITTSPTTITEKMDNQEIQTIAVVPAEAAKNVPEPQPTPSPQVAATAPSTPAAPAPAQTASAPVKKVQPQPSRSTSTSSTAKKSATTASTAAAKPASKASAVIATGKQYIGVNYVYGGTTPSGFDCSGFTQYVFAKNGINLPRVSRDQFKVGTSVSFNNLQAGDLVFFSLAKNGVVDHVGIYVGNSQFLNASSSKGVTIYTLGAYWKSAFVGAKRVL</sequence>
<keyword evidence="6" id="KW-1133">Transmembrane helix</keyword>
<feature type="region of interest" description="Disordered" evidence="5">
    <location>
        <begin position="54"/>
        <end position="114"/>
    </location>
</feature>
<evidence type="ECO:0000256" key="1">
    <source>
        <dbReference type="ARBA" id="ARBA00007074"/>
    </source>
</evidence>
<evidence type="ECO:0000256" key="6">
    <source>
        <dbReference type="SAM" id="Phobius"/>
    </source>
</evidence>
<keyword evidence="2" id="KW-0645">Protease</keyword>
<organism evidence="8 9">
    <name type="scientific">Desulfosporosinus youngiae DSM 17734</name>
    <dbReference type="NCBI Taxonomy" id="768710"/>
    <lineage>
        <taxon>Bacteria</taxon>
        <taxon>Bacillati</taxon>
        <taxon>Bacillota</taxon>
        <taxon>Clostridia</taxon>
        <taxon>Eubacteriales</taxon>
        <taxon>Desulfitobacteriaceae</taxon>
        <taxon>Desulfosporosinus</taxon>
    </lineage>
</organism>
<name>H5XTI7_9FIRM</name>
<evidence type="ECO:0000313" key="9">
    <source>
        <dbReference type="Proteomes" id="UP000005104"/>
    </source>
</evidence>
<feature type="compositionally biased region" description="Low complexity" evidence="5">
    <location>
        <begin position="96"/>
        <end position="114"/>
    </location>
</feature>